<dbReference type="EMBL" id="JACCCC010000001">
    <property type="protein sequence ID" value="NYE50255.1"/>
    <property type="molecule type" value="Genomic_DNA"/>
</dbReference>
<evidence type="ECO:0000313" key="1">
    <source>
        <dbReference type="EMBL" id="NYE50255.1"/>
    </source>
</evidence>
<name>A0A852U436_9ACTN</name>
<dbReference type="RefSeq" id="WP_246334498.1">
    <property type="nucleotide sequence ID" value="NZ_BAAAYY010000014.1"/>
</dbReference>
<keyword evidence="2" id="KW-1185">Reference proteome</keyword>
<accession>A0A852U436</accession>
<dbReference type="Proteomes" id="UP000589036">
    <property type="component" value="Unassembled WGS sequence"/>
</dbReference>
<comment type="caution">
    <text evidence="1">The sequence shown here is derived from an EMBL/GenBank/DDBJ whole genome shotgun (WGS) entry which is preliminary data.</text>
</comment>
<protein>
    <submittedName>
        <fullName evidence="1">Uncharacterized protein</fullName>
    </submittedName>
</protein>
<organism evidence="1 2">
    <name type="scientific">Spinactinospora alkalitolerans</name>
    <dbReference type="NCBI Taxonomy" id="687207"/>
    <lineage>
        <taxon>Bacteria</taxon>
        <taxon>Bacillati</taxon>
        <taxon>Actinomycetota</taxon>
        <taxon>Actinomycetes</taxon>
        <taxon>Streptosporangiales</taxon>
        <taxon>Nocardiopsidaceae</taxon>
        <taxon>Spinactinospora</taxon>
    </lineage>
</organism>
<evidence type="ECO:0000313" key="2">
    <source>
        <dbReference type="Proteomes" id="UP000589036"/>
    </source>
</evidence>
<gene>
    <name evidence="1" type="ORF">HDA32_005375</name>
</gene>
<reference evidence="1 2" key="1">
    <citation type="submission" date="2020-07" db="EMBL/GenBank/DDBJ databases">
        <title>Sequencing the genomes of 1000 actinobacteria strains.</title>
        <authorList>
            <person name="Klenk H.-P."/>
        </authorList>
    </citation>
    <scope>NUCLEOTIDE SEQUENCE [LARGE SCALE GENOMIC DNA]</scope>
    <source>
        <strain evidence="1 2">CXB654</strain>
    </source>
</reference>
<dbReference type="AlphaFoldDB" id="A0A852U436"/>
<proteinExistence type="predicted"/>
<sequence>MRRVAAERGRGLLGDLADDFAHIVGDHRRRCETRGLPALRPAPPPQAVRFVRPTRRTR</sequence>